<dbReference type="InterPro" id="IPR020845">
    <property type="entry name" value="AMP-binding_CS"/>
</dbReference>
<feature type="domain" description="AMP-dependent synthetase/ligase" evidence="1">
    <location>
        <begin position="31"/>
        <end position="389"/>
    </location>
</feature>
<dbReference type="GO" id="GO:0016874">
    <property type="term" value="F:ligase activity"/>
    <property type="evidence" value="ECO:0007669"/>
    <property type="project" value="UniProtKB-KW"/>
</dbReference>
<name>A0ABZ1IFS5_9PSEU</name>
<reference evidence="3 4" key="1">
    <citation type="journal article" date="2015" name="Int. J. Syst. Evol. Microbiol.">
        <title>Amycolatopsis rhabdoformis sp. nov., an actinomycete isolated from a tropical forest soil.</title>
        <authorList>
            <person name="Souza W.R."/>
            <person name="Silva R.E."/>
            <person name="Goodfellow M."/>
            <person name="Busarakam K."/>
            <person name="Figueiro F.S."/>
            <person name="Ferreira D."/>
            <person name="Rodrigues-Filho E."/>
            <person name="Moraes L.A.B."/>
            <person name="Zucchi T.D."/>
        </authorList>
    </citation>
    <scope>NUCLEOTIDE SEQUENCE [LARGE SCALE GENOMIC DNA]</scope>
    <source>
        <strain evidence="3 4">NCIMB 14900</strain>
    </source>
</reference>
<evidence type="ECO:0000313" key="3">
    <source>
        <dbReference type="EMBL" id="WSE32508.1"/>
    </source>
</evidence>
<dbReference type="InterPro" id="IPR000873">
    <property type="entry name" value="AMP-dep_synth/lig_dom"/>
</dbReference>
<dbReference type="CDD" id="cd05936">
    <property type="entry name" value="FC-FACS_FadD_like"/>
    <property type="match status" value="1"/>
</dbReference>
<organism evidence="3 4">
    <name type="scientific">Amycolatopsis rhabdoformis</name>
    <dbReference type="NCBI Taxonomy" id="1448059"/>
    <lineage>
        <taxon>Bacteria</taxon>
        <taxon>Bacillati</taxon>
        <taxon>Actinomycetota</taxon>
        <taxon>Actinomycetes</taxon>
        <taxon>Pseudonocardiales</taxon>
        <taxon>Pseudonocardiaceae</taxon>
        <taxon>Amycolatopsis</taxon>
    </lineage>
</organism>
<dbReference type="PROSITE" id="PS00455">
    <property type="entry name" value="AMP_BINDING"/>
    <property type="match status" value="1"/>
</dbReference>
<dbReference type="Pfam" id="PF00501">
    <property type="entry name" value="AMP-binding"/>
    <property type="match status" value="1"/>
</dbReference>
<proteinExistence type="predicted"/>
<dbReference type="RefSeq" id="WP_326835315.1">
    <property type="nucleotide sequence ID" value="NZ_CP142149.1"/>
</dbReference>
<dbReference type="PANTHER" id="PTHR43767">
    <property type="entry name" value="LONG-CHAIN-FATTY-ACID--COA LIGASE"/>
    <property type="match status" value="1"/>
</dbReference>
<evidence type="ECO:0000313" key="4">
    <source>
        <dbReference type="Proteomes" id="UP001330812"/>
    </source>
</evidence>
<evidence type="ECO:0000259" key="1">
    <source>
        <dbReference type="Pfam" id="PF00501"/>
    </source>
</evidence>
<gene>
    <name evidence="3" type="ORF">VSH64_10370</name>
</gene>
<dbReference type="InterPro" id="IPR025110">
    <property type="entry name" value="AMP-bd_C"/>
</dbReference>
<dbReference type="Pfam" id="PF13193">
    <property type="entry name" value="AMP-binding_C"/>
    <property type="match status" value="1"/>
</dbReference>
<dbReference type="InterPro" id="IPR042099">
    <property type="entry name" value="ANL_N_sf"/>
</dbReference>
<dbReference type="InterPro" id="IPR050237">
    <property type="entry name" value="ATP-dep_AMP-bd_enzyme"/>
</dbReference>
<dbReference type="EMBL" id="CP142149">
    <property type="protein sequence ID" value="WSE32508.1"/>
    <property type="molecule type" value="Genomic_DNA"/>
</dbReference>
<dbReference type="SUPFAM" id="SSF56801">
    <property type="entry name" value="Acetyl-CoA synthetase-like"/>
    <property type="match status" value="1"/>
</dbReference>
<keyword evidence="4" id="KW-1185">Reference proteome</keyword>
<feature type="domain" description="AMP-binding enzyme C-terminal" evidence="2">
    <location>
        <begin position="439"/>
        <end position="514"/>
    </location>
</feature>
<dbReference type="Gene3D" id="3.30.300.30">
    <property type="match status" value="1"/>
</dbReference>
<evidence type="ECO:0000259" key="2">
    <source>
        <dbReference type="Pfam" id="PF13193"/>
    </source>
</evidence>
<dbReference type="Gene3D" id="3.40.50.12780">
    <property type="entry name" value="N-terminal domain of ligase-like"/>
    <property type="match status" value="1"/>
</dbReference>
<dbReference type="Proteomes" id="UP001330812">
    <property type="component" value="Chromosome"/>
</dbReference>
<sequence>MTSRPWEALYPDGALAALDVEGRDLADLLAASVREFGAAPALTAGGSSWSFEQVGDAVQNVARLLAWAGLTDGDRVAIMLPNSPEYVLGLFGTWTAGGVVVQVNPRYVRYEVDRILADSGARFLLTTAEIADRLGALDWPGRIFLADDLESAVDEALGLAMVSPPGPAAASRAGEPAVIQYTGGTTGAPKGVTLTHTNILANIEQRLRLTFGTIAVPAAAKVVNVLPMSHVYGLTCVTLMAIRTGMNQILLPKFDVRRVLETLRDERPFAFFGVPTMYTAFLRQEDLADHGVSAVSVFNSAGAGLPASQAAEFERRTGARIVDGFGISEASPTTHTNPLYLERRPGSAGIPVPFTDVKIVANADDPTPLPIGEVGELAVSGPQVMRGYWGQPELTGEVLRDGWLMTGDLARVDEDGFVYVVGRRKDVIIASGLNIYPAEVEHAIGTFPGVADVAVVGIPDDYRGETVKAVIVLREGVAATREQILDHCATLLTGYKIPRVIEFRPALPRTPVGKIDRLQLTATDFEGSTA</sequence>
<dbReference type="PANTHER" id="PTHR43767:SF1">
    <property type="entry name" value="NONRIBOSOMAL PEPTIDE SYNTHASE PES1 (EUROFUNG)-RELATED"/>
    <property type="match status" value="1"/>
</dbReference>
<accession>A0ABZ1IFS5</accession>
<dbReference type="InterPro" id="IPR045851">
    <property type="entry name" value="AMP-bd_C_sf"/>
</dbReference>
<keyword evidence="3" id="KW-0436">Ligase</keyword>
<protein>
    <submittedName>
        <fullName evidence="3">Long-chain fatty acid--CoA ligase</fullName>
    </submittedName>
</protein>